<gene>
    <name evidence="1" type="ORF">SAMN04488109_0910</name>
</gene>
<reference evidence="1 2" key="1">
    <citation type="submission" date="2016-11" db="EMBL/GenBank/DDBJ databases">
        <authorList>
            <person name="Jaros S."/>
            <person name="Januszkiewicz K."/>
            <person name="Wedrychowicz H."/>
        </authorList>
    </citation>
    <scope>NUCLEOTIDE SEQUENCE [LARGE SCALE GENOMIC DNA]</scope>
    <source>
        <strain evidence="1 2">DSM 24574</strain>
    </source>
</reference>
<evidence type="ECO:0000313" key="1">
    <source>
        <dbReference type="EMBL" id="SHG57757.1"/>
    </source>
</evidence>
<protein>
    <submittedName>
        <fullName evidence="1">Capsule polysaccharide biosynthesis protein</fullName>
    </submittedName>
</protein>
<dbReference type="AlphaFoldDB" id="A0A1M5KYB6"/>
<sequence length="545" mass="62220">MMARLKNLTSRIIARFPNTLSSEFKLFSRENAKFWKRIGTFRTVGNKVVISEQAVGGSFWSLVVSISASLVAAAYGAKVVYLIKVRGKRRGAFHFQRTFGNCEFVFLEDTFQRKQESIKKESADIYKGLTNTRDILDIVYKGIPIGEQVYDAVIKYKHATLWRVNENVLTEIENSITCIEAILEVFQSYDVVAGMFTHTTCSYHGVAVRAILSQGKPVFQGFGGSNALYRYNYMLNGKGQLDIHIKIPVDFFKQVMATRKDVLLEQATLYYKKRFGGEINDWDAMRAFAPGKKLYNNRVEFFADYPKLNPENKNVFIMLHAMNDDPHVQVQRMFKDYYEWFATTLKIAKNSPATNWIFKQHPMIKFYPDDANLLGLFDQLEDVSNIVYIDENAPFNQASVPNVADAIITCAGTAGLEFSALGIPAIIAARNSYSGYGICHEPETLADYHKMLNNVNRLEPVEPLKREEAKVLFYLIYNRLIPSFQTGFFPYMNNDQMKALTEPEARDLYLKALKNNANSDFRDLFSFVMSDGTKSETDLYLNISN</sequence>
<dbReference type="InterPro" id="IPR007833">
    <property type="entry name" value="Capsule_polysaccharide_synth"/>
</dbReference>
<dbReference type="OrthoDB" id="274536at2"/>
<accession>A0A1M5KYB6</accession>
<dbReference type="Proteomes" id="UP000184212">
    <property type="component" value="Unassembled WGS sequence"/>
</dbReference>
<organism evidence="1 2">
    <name type="scientific">Chryseolinea serpens</name>
    <dbReference type="NCBI Taxonomy" id="947013"/>
    <lineage>
        <taxon>Bacteria</taxon>
        <taxon>Pseudomonadati</taxon>
        <taxon>Bacteroidota</taxon>
        <taxon>Cytophagia</taxon>
        <taxon>Cytophagales</taxon>
        <taxon>Fulvivirgaceae</taxon>
        <taxon>Chryseolinea</taxon>
    </lineage>
</organism>
<keyword evidence="2" id="KW-1185">Reference proteome</keyword>
<dbReference type="EMBL" id="FQWQ01000001">
    <property type="protein sequence ID" value="SHG57757.1"/>
    <property type="molecule type" value="Genomic_DNA"/>
</dbReference>
<dbReference type="GO" id="GO:0015774">
    <property type="term" value="P:polysaccharide transport"/>
    <property type="evidence" value="ECO:0007669"/>
    <property type="project" value="InterPro"/>
</dbReference>
<proteinExistence type="predicted"/>
<evidence type="ECO:0000313" key="2">
    <source>
        <dbReference type="Proteomes" id="UP000184212"/>
    </source>
</evidence>
<dbReference type="STRING" id="947013.SAMN04488109_0910"/>
<name>A0A1M5KYB6_9BACT</name>
<dbReference type="Pfam" id="PF05159">
    <property type="entry name" value="Capsule_synth"/>
    <property type="match status" value="1"/>
</dbReference>
<dbReference type="SUPFAM" id="SSF53756">
    <property type="entry name" value="UDP-Glycosyltransferase/glycogen phosphorylase"/>
    <property type="match status" value="1"/>
</dbReference>
<dbReference type="GO" id="GO:0000271">
    <property type="term" value="P:polysaccharide biosynthetic process"/>
    <property type="evidence" value="ECO:0007669"/>
    <property type="project" value="InterPro"/>
</dbReference>